<dbReference type="EMBL" id="CP036318">
    <property type="protein sequence ID" value="QDV56275.1"/>
    <property type="molecule type" value="Genomic_DNA"/>
</dbReference>
<evidence type="ECO:0000313" key="2">
    <source>
        <dbReference type="EMBL" id="QDV56275.1"/>
    </source>
</evidence>
<keyword evidence="1" id="KW-0472">Membrane</keyword>
<reference evidence="2 3" key="1">
    <citation type="submission" date="2019-02" db="EMBL/GenBank/DDBJ databases">
        <title>Deep-cultivation of Planctomycetes and their phenomic and genomic characterization uncovers novel biology.</title>
        <authorList>
            <person name="Wiegand S."/>
            <person name="Jogler M."/>
            <person name="Boedeker C."/>
            <person name="Pinto D."/>
            <person name="Vollmers J."/>
            <person name="Rivas-Marin E."/>
            <person name="Kohn T."/>
            <person name="Peeters S.H."/>
            <person name="Heuer A."/>
            <person name="Rast P."/>
            <person name="Oberbeckmann S."/>
            <person name="Bunk B."/>
            <person name="Jeske O."/>
            <person name="Meyerdierks A."/>
            <person name="Storesund J.E."/>
            <person name="Kallscheuer N."/>
            <person name="Luecker S."/>
            <person name="Lage O.M."/>
            <person name="Pohl T."/>
            <person name="Merkel B.J."/>
            <person name="Hornburger P."/>
            <person name="Mueller R.-W."/>
            <person name="Bruemmer F."/>
            <person name="Labrenz M."/>
            <person name="Spormann A.M."/>
            <person name="Op den Camp H."/>
            <person name="Overmann J."/>
            <person name="Amann R."/>
            <person name="Jetten M.S.M."/>
            <person name="Mascher T."/>
            <person name="Medema M.H."/>
            <person name="Devos D.P."/>
            <person name="Kaster A.-K."/>
            <person name="Ovreas L."/>
            <person name="Rohde M."/>
            <person name="Galperin M.Y."/>
            <person name="Jogler C."/>
        </authorList>
    </citation>
    <scope>NUCLEOTIDE SEQUENCE [LARGE SCALE GENOMIC DNA]</scope>
    <source>
        <strain evidence="2 3">Mal33</strain>
    </source>
</reference>
<proteinExistence type="predicted"/>
<protein>
    <submittedName>
        <fullName evidence="2">Uncharacterized protein</fullName>
    </submittedName>
</protein>
<organism evidence="2 3">
    <name type="scientific">Rosistilla oblonga</name>
    <dbReference type="NCBI Taxonomy" id="2527990"/>
    <lineage>
        <taxon>Bacteria</taxon>
        <taxon>Pseudomonadati</taxon>
        <taxon>Planctomycetota</taxon>
        <taxon>Planctomycetia</taxon>
        <taxon>Pirellulales</taxon>
        <taxon>Pirellulaceae</taxon>
        <taxon>Rosistilla</taxon>
    </lineage>
</organism>
<evidence type="ECO:0000256" key="1">
    <source>
        <dbReference type="SAM" id="Phobius"/>
    </source>
</evidence>
<gene>
    <name evidence="2" type="ORF">Mal33_22570</name>
</gene>
<name>A0A518IT61_9BACT</name>
<feature type="transmembrane region" description="Helical" evidence="1">
    <location>
        <begin position="20"/>
        <end position="40"/>
    </location>
</feature>
<evidence type="ECO:0000313" key="3">
    <source>
        <dbReference type="Proteomes" id="UP000316770"/>
    </source>
</evidence>
<dbReference type="RefSeq" id="WP_145284530.1">
    <property type="nucleotide sequence ID" value="NZ_CP036318.1"/>
</dbReference>
<accession>A0A518IT61</accession>
<dbReference type="Proteomes" id="UP000316770">
    <property type="component" value="Chromosome"/>
</dbReference>
<keyword evidence="1" id="KW-1133">Transmembrane helix</keyword>
<sequence>MQNPFETIRVEVATMSHLLAIAFFFLPVIVGLTSCVTAYGDDPPFRIKTKRDDDKVEVTVENDKGVISVRSPFGLSQAIIERSGNKWPDIVTLRLHLKGLEKFKVTNGKDTLEAAVSSQYGKVRLWKDGKEDRALDSKHLYWTEIRMVGKDGEPVKTIPLKDGYFEMQLPKALFEHNPPSITLHWIDFYR</sequence>
<keyword evidence="1" id="KW-0812">Transmembrane</keyword>
<keyword evidence="3" id="KW-1185">Reference proteome</keyword>
<dbReference type="AlphaFoldDB" id="A0A518IT61"/>